<accession>A0A3T0TU34</accession>
<dbReference type="GO" id="GO:0006364">
    <property type="term" value="P:rRNA processing"/>
    <property type="evidence" value="ECO:0007669"/>
    <property type="project" value="UniProtKB-UniRule"/>
</dbReference>
<dbReference type="PANTHER" id="PTHR14950">
    <property type="entry name" value="DICER-RELATED"/>
    <property type="match status" value="1"/>
</dbReference>
<dbReference type="GO" id="GO:0004525">
    <property type="term" value="F:ribonuclease III activity"/>
    <property type="evidence" value="ECO:0007669"/>
    <property type="project" value="UniProtKB-UniRule"/>
</dbReference>
<dbReference type="SUPFAM" id="SSF69065">
    <property type="entry name" value="RNase III domain-like"/>
    <property type="match status" value="1"/>
</dbReference>
<dbReference type="GO" id="GO:0006397">
    <property type="term" value="P:mRNA processing"/>
    <property type="evidence" value="ECO:0007669"/>
    <property type="project" value="UniProtKB-UniRule"/>
</dbReference>
<dbReference type="PROSITE" id="PS50142">
    <property type="entry name" value="RNASE_3_2"/>
    <property type="match status" value="1"/>
</dbReference>
<dbReference type="SMART" id="SM00535">
    <property type="entry name" value="RIBOc"/>
    <property type="match status" value="1"/>
</dbReference>
<comment type="subcellular location">
    <subcellularLocation>
        <location evidence="13">Cytoplasm</location>
    </subcellularLocation>
</comment>
<dbReference type="InterPro" id="IPR011907">
    <property type="entry name" value="RNase_III"/>
</dbReference>
<comment type="cofactor">
    <cofactor evidence="13">
        <name>Mg(2+)</name>
        <dbReference type="ChEBI" id="CHEBI:18420"/>
    </cofactor>
</comment>
<dbReference type="Pfam" id="PF14622">
    <property type="entry name" value="Ribonucleas_3_3"/>
    <property type="match status" value="1"/>
</dbReference>
<dbReference type="EMBL" id="CP033058">
    <property type="protein sequence ID" value="AZZ65605.1"/>
    <property type="molecule type" value="Genomic_DNA"/>
</dbReference>
<proteinExistence type="inferred from homology"/>
<dbReference type="GO" id="GO:0005737">
    <property type="term" value="C:cytoplasm"/>
    <property type="evidence" value="ECO:0007669"/>
    <property type="project" value="UniProtKB-SubCell"/>
</dbReference>
<keyword evidence="8 13" id="KW-0255">Endonuclease</keyword>
<feature type="binding site" evidence="13">
    <location>
        <position position="131"/>
    </location>
    <ligand>
        <name>Mg(2+)</name>
        <dbReference type="ChEBI" id="CHEBI:18420"/>
    </ligand>
</feature>
<feature type="active site" evidence="13">
    <location>
        <position position="131"/>
    </location>
</feature>
<evidence type="ECO:0000313" key="16">
    <source>
        <dbReference type="EMBL" id="AZZ65605.1"/>
    </source>
</evidence>
<dbReference type="GO" id="GO:0019843">
    <property type="term" value="F:rRNA binding"/>
    <property type="evidence" value="ECO:0007669"/>
    <property type="project" value="UniProtKB-KW"/>
</dbReference>
<protein>
    <recommendedName>
        <fullName evidence="13">Ribonuclease 3</fullName>
        <ecNumber evidence="13">3.1.26.3</ecNumber>
    </recommendedName>
    <alternativeName>
        <fullName evidence="13">Ribonuclease III</fullName>
        <shortName evidence="13">RNase III</shortName>
    </alternativeName>
</protein>
<evidence type="ECO:0000256" key="7">
    <source>
        <dbReference type="ARBA" id="ARBA00022723"/>
    </source>
</evidence>
<keyword evidence="11 13" id="KW-0694">RNA-binding</keyword>
<evidence type="ECO:0000256" key="10">
    <source>
        <dbReference type="ARBA" id="ARBA00022842"/>
    </source>
</evidence>
<sequence length="233" mass="26765">MNKKETLFWEELRALLESFNLPTEKLKQEEIELLITAFTHKSYSNEHKDCKDNDYLEFIGDGILQFILTDWISSKKKWWKAGLATQLRSSVVDKTNLANIATKFKLMQYLRHSKTAFINGLNKKTISNLYESFVGAIYIVYGLSKVREFTNITLKPTFDRALNVKHNHPKNLLQEHFQKSSNSKIEYITEILANSQFGSVVMFENVKYGEGIGKSKKDAETNAAIDALEKLGV</sequence>
<comment type="catalytic activity">
    <reaction evidence="1 13">
        <text>Endonucleolytic cleavage to 5'-phosphomonoester.</text>
        <dbReference type="EC" id="3.1.26.3"/>
    </reaction>
</comment>
<keyword evidence="4 13" id="KW-0507">mRNA processing</keyword>
<evidence type="ECO:0000256" key="5">
    <source>
        <dbReference type="ARBA" id="ARBA00022694"/>
    </source>
</evidence>
<feature type="active site" evidence="13">
    <location>
        <position position="61"/>
    </location>
</feature>
<comment type="similarity">
    <text evidence="2">Belongs to the ribonuclease III family.</text>
</comment>
<dbReference type="RefSeq" id="WP_116171566.1">
    <property type="nucleotide sequence ID" value="NZ_CP033058.2"/>
</dbReference>
<keyword evidence="17" id="KW-1185">Reference proteome</keyword>
<dbReference type="GO" id="GO:0008033">
    <property type="term" value="P:tRNA processing"/>
    <property type="evidence" value="ECO:0007669"/>
    <property type="project" value="UniProtKB-KW"/>
</dbReference>
<dbReference type="SMART" id="SM00358">
    <property type="entry name" value="DSRM"/>
    <property type="match status" value="1"/>
</dbReference>
<reference evidence="16" key="1">
    <citation type="submission" date="2019-03" db="EMBL/GenBank/DDBJ databases">
        <title>Draft Sequence and Annotation of the Mycoplasma phocicerebrale Strain 1049T Genome.</title>
        <authorList>
            <person name="Frasca S.Jr."/>
            <person name="Kutish G.F."/>
            <person name="Castellanos Gell J."/>
            <person name="Michaels D.L."/>
            <person name="Brown D.R."/>
        </authorList>
    </citation>
    <scope>NUCLEOTIDE SEQUENCE</scope>
    <source>
        <strain evidence="16">1049</strain>
    </source>
</reference>
<dbReference type="EC" id="3.1.26.3" evidence="13"/>
<dbReference type="KEGG" id="mphc:DMC14_002300"/>
<dbReference type="CDD" id="cd00593">
    <property type="entry name" value="RIBOc"/>
    <property type="match status" value="1"/>
</dbReference>
<evidence type="ECO:0000256" key="11">
    <source>
        <dbReference type="ARBA" id="ARBA00022884"/>
    </source>
</evidence>
<dbReference type="PROSITE" id="PS50137">
    <property type="entry name" value="DS_RBD"/>
    <property type="match status" value="1"/>
</dbReference>
<keyword evidence="13" id="KW-0963">Cytoplasm</keyword>
<keyword evidence="10 13" id="KW-0460">Magnesium</keyword>
<dbReference type="CDD" id="cd10845">
    <property type="entry name" value="DSRM_RNAse_III_family"/>
    <property type="match status" value="1"/>
</dbReference>
<dbReference type="AlphaFoldDB" id="A0A3T0TU34"/>
<dbReference type="InterPro" id="IPR014720">
    <property type="entry name" value="dsRBD_dom"/>
</dbReference>
<dbReference type="Pfam" id="PF00035">
    <property type="entry name" value="dsrm"/>
    <property type="match status" value="1"/>
</dbReference>
<evidence type="ECO:0000256" key="4">
    <source>
        <dbReference type="ARBA" id="ARBA00022664"/>
    </source>
</evidence>
<evidence type="ECO:0000259" key="15">
    <source>
        <dbReference type="PROSITE" id="PS50142"/>
    </source>
</evidence>
<evidence type="ECO:0000256" key="2">
    <source>
        <dbReference type="ARBA" id="ARBA00010183"/>
    </source>
</evidence>
<keyword evidence="3 13" id="KW-0698">rRNA processing</keyword>
<evidence type="ECO:0000256" key="8">
    <source>
        <dbReference type="ARBA" id="ARBA00022759"/>
    </source>
</evidence>
<keyword evidence="6 13" id="KW-0540">Nuclease</keyword>
<comment type="function">
    <text evidence="12 13">Digests double-stranded RNA. Involved in the processing of primary rRNA transcript to yield the immediate precursors to the large and small rRNAs (23S and 16S). Processes some mRNAs, and tRNAs when they are encoded in the rRNA operon. Processes pre-crRNA and tracrRNA of type II CRISPR loci if present in the organism.</text>
</comment>
<evidence type="ECO:0000256" key="1">
    <source>
        <dbReference type="ARBA" id="ARBA00000109"/>
    </source>
</evidence>
<keyword evidence="5 13" id="KW-0819">tRNA processing</keyword>
<dbReference type="Proteomes" id="UP000256585">
    <property type="component" value="Chromosome"/>
</dbReference>
<dbReference type="Gene3D" id="3.30.160.20">
    <property type="match status" value="1"/>
</dbReference>
<organism evidence="16 17">
    <name type="scientific">Metamycoplasma phocicerebrale</name>
    <dbReference type="NCBI Taxonomy" id="142649"/>
    <lineage>
        <taxon>Bacteria</taxon>
        <taxon>Bacillati</taxon>
        <taxon>Mycoplasmatota</taxon>
        <taxon>Mycoplasmoidales</taxon>
        <taxon>Metamycoplasmataceae</taxon>
        <taxon>Metamycoplasma</taxon>
    </lineage>
</organism>
<evidence type="ECO:0000256" key="9">
    <source>
        <dbReference type="ARBA" id="ARBA00022801"/>
    </source>
</evidence>
<dbReference type="InterPro" id="IPR036389">
    <property type="entry name" value="RNase_III_sf"/>
</dbReference>
<evidence type="ECO:0000256" key="12">
    <source>
        <dbReference type="ARBA" id="ARBA00049596"/>
    </source>
</evidence>
<dbReference type="OrthoDB" id="9805026at2"/>
<keyword evidence="9 13" id="KW-0378">Hydrolase</keyword>
<dbReference type="Gene3D" id="1.10.1520.10">
    <property type="entry name" value="Ribonuclease III domain"/>
    <property type="match status" value="1"/>
</dbReference>
<evidence type="ECO:0000256" key="3">
    <source>
        <dbReference type="ARBA" id="ARBA00022552"/>
    </source>
</evidence>
<dbReference type="PANTHER" id="PTHR14950:SF37">
    <property type="entry name" value="ENDORIBONUCLEASE DICER"/>
    <property type="match status" value="1"/>
</dbReference>
<dbReference type="SUPFAM" id="SSF54768">
    <property type="entry name" value="dsRNA-binding domain-like"/>
    <property type="match status" value="1"/>
</dbReference>
<dbReference type="InterPro" id="IPR000999">
    <property type="entry name" value="RNase_III_dom"/>
</dbReference>
<dbReference type="GO" id="GO:0046872">
    <property type="term" value="F:metal ion binding"/>
    <property type="evidence" value="ECO:0007669"/>
    <property type="project" value="UniProtKB-KW"/>
</dbReference>
<evidence type="ECO:0000256" key="6">
    <source>
        <dbReference type="ARBA" id="ARBA00022722"/>
    </source>
</evidence>
<feature type="binding site" evidence="13">
    <location>
        <position position="128"/>
    </location>
    <ligand>
        <name>Mg(2+)</name>
        <dbReference type="ChEBI" id="CHEBI:18420"/>
    </ligand>
</feature>
<comment type="subunit">
    <text evidence="13">Homodimer.</text>
</comment>
<keyword evidence="7 13" id="KW-0479">Metal-binding</keyword>
<feature type="domain" description="RNase III" evidence="15">
    <location>
        <begin position="12"/>
        <end position="142"/>
    </location>
</feature>
<evidence type="ECO:0000259" key="14">
    <source>
        <dbReference type="PROSITE" id="PS50137"/>
    </source>
</evidence>
<gene>
    <name evidence="13" type="primary">rnc</name>
    <name evidence="16" type="ORF">DMC14_002300</name>
</gene>
<dbReference type="HAMAP" id="MF_00104">
    <property type="entry name" value="RNase_III"/>
    <property type="match status" value="1"/>
</dbReference>
<evidence type="ECO:0000313" key="17">
    <source>
        <dbReference type="Proteomes" id="UP000256585"/>
    </source>
</evidence>
<evidence type="ECO:0000256" key="13">
    <source>
        <dbReference type="HAMAP-Rule" id="MF_00104"/>
    </source>
</evidence>
<keyword evidence="13" id="KW-0699">rRNA-binding</keyword>
<feature type="binding site" evidence="13">
    <location>
        <position position="57"/>
    </location>
    <ligand>
        <name>Mg(2+)</name>
        <dbReference type="ChEBI" id="CHEBI:18420"/>
    </ligand>
</feature>
<name>A0A3T0TU34_9BACT</name>
<feature type="domain" description="DRBM" evidence="14">
    <location>
        <begin position="168"/>
        <end position="233"/>
    </location>
</feature>